<reference evidence="3" key="1">
    <citation type="journal article" date="2021" name="Nat. Commun.">
        <title>Genetic determinants of endophytism in the Arabidopsis root mycobiome.</title>
        <authorList>
            <person name="Mesny F."/>
            <person name="Miyauchi S."/>
            <person name="Thiergart T."/>
            <person name="Pickel B."/>
            <person name="Atanasova L."/>
            <person name="Karlsson M."/>
            <person name="Huettel B."/>
            <person name="Barry K.W."/>
            <person name="Haridas S."/>
            <person name="Chen C."/>
            <person name="Bauer D."/>
            <person name="Andreopoulos W."/>
            <person name="Pangilinan J."/>
            <person name="LaButti K."/>
            <person name="Riley R."/>
            <person name="Lipzen A."/>
            <person name="Clum A."/>
            <person name="Drula E."/>
            <person name="Henrissat B."/>
            <person name="Kohler A."/>
            <person name="Grigoriev I.V."/>
            <person name="Martin F.M."/>
            <person name="Hacquard S."/>
        </authorList>
    </citation>
    <scope>NUCLEOTIDE SEQUENCE</scope>
    <source>
        <strain evidence="3">MPI-CAGE-AT-0021</strain>
    </source>
</reference>
<dbReference type="EMBL" id="JAGMUU010000003">
    <property type="protein sequence ID" value="KAH7158234.1"/>
    <property type="molecule type" value="Genomic_DNA"/>
</dbReference>
<dbReference type="SUPFAM" id="SSF53335">
    <property type="entry name" value="S-adenosyl-L-methionine-dependent methyltransferases"/>
    <property type="match status" value="1"/>
</dbReference>
<keyword evidence="3" id="KW-0489">Methyltransferase</keyword>
<dbReference type="PANTHER" id="PTHR43861">
    <property type="entry name" value="TRANS-ACONITATE 2-METHYLTRANSFERASE-RELATED"/>
    <property type="match status" value="1"/>
</dbReference>
<dbReference type="CDD" id="cd02440">
    <property type="entry name" value="AdoMet_MTases"/>
    <property type="match status" value="1"/>
</dbReference>
<feature type="compositionally biased region" description="Basic residues" evidence="2">
    <location>
        <begin position="243"/>
        <end position="252"/>
    </location>
</feature>
<name>A0A9P9FCJ3_9HYPO</name>
<dbReference type="InterPro" id="IPR029063">
    <property type="entry name" value="SAM-dependent_MTases_sf"/>
</dbReference>
<dbReference type="GO" id="GO:0032259">
    <property type="term" value="P:methylation"/>
    <property type="evidence" value="ECO:0007669"/>
    <property type="project" value="UniProtKB-KW"/>
</dbReference>
<proteinExistence type="predicted"/>
<keyword evidence="1" id="KW-0808">Transferase</keyword>
<dbReference type="OrthoDB" id="3647at2759"/>
<sequence length="264" mass="28646">MADNLSKNQAHFNEIAGQYDQKHASAIVELERQIQARLGFIGVKPGSRFLDYACGTGMLSRVLAENVRESIGIDVTENMVHEYNARAQREGVAAARSAFAGNLADPSDAAPSAFSDAKFFSFDVAGVGLGFHHFDDCELAAKRLAARLKPGGVLFIVDFSAHAETNAEYASRHGISHHGFSKDQIATIFTNAGVGGEFKFEEFAEPIVFETIHGEGAGHGHAHNQDHDGRRHDGHDEHEHGHGYGHGHAHARSRKVFIARGSKL</sequence>
<evidence type="ECO:0000256" key="1">
    <source>
        <dbReference type="ARBA" id="ARBA00022679"/>
    </source>
</evidence>
<dbReference type="AlphaFoldDB" id="A0A9P9FCJ3"/>
<dbReference type="Gene3D" id="3.40.50.150">
    <property type="entry name" value="Vaccinia Virus protein VP39"/>
    <property type="match status" value="1"/>
</dbReference>
<dbReference type="GO" id="GO:0008168">
    <property type="term" value="F:methyltransferase activity"/>
    <property type="evidence" value="ECO:0007669"/>
    <property type="project" value="UniProtKB-KW"/>
</dbReference>
<accession>A0A9P9FCJ3</accession>
<feature type="region of interest" description="Disordered" evidence="2">
    <location>
        <begin position="214"/>
        <end position="252"/>
    </location>
</feature>
<dbReference type="PANTHER" id="PTHR43861:SF3">
    <property type="entry name" value="PUTATIVE (AFU_ORTHOLOGUE AFUA_2G14390)-RELATED"/>
    <property type="match status" value="1"/>
</dbReference>
<keyword evidence="4" id="KW-1185">Reference proteome</keyword>
<organism evidence="3 4">
    <name type="scientific">Dactylonectria estremocensis</name>
    <dbReference type="NCBI Taxonomy" id="1079267"/>
    <lineage>
        <taxon>Eukaryota</taxon>
        <taxon>Fungi</taxon>
        <taxon>Dikarya</taxon>
        <taxon>Ascomycota</taxon>
        <taxon>Pezizomycotina</taxon>
        <taxon>Sordariomycetes</taxon>
        <taxon>Hypocreomycetidae</taxon>
        <taxon>Hypocreales</taxon>
        <taxon>Nectriaceae</taxon>
        <taxon>Dactylonectria</taxon>
    </lineage>
</organism>
<comment type="caution">
    <text evidence="3">The sequence shown here is derived from an EMBL/GenBank/DDBJ whole genome shotgun (WGS) entry which is preliminary data.</text>
</comment>
<evidence type="ECO:0000313" key="4">
    <source>
        <dbReference type="Proteomes" id="UP000717696"/>
    </source>
</evidence>
<feature type="compositionally biased region" description="Basic and acidic residues" evidence="2">
    <location>
        <begin position="214"/>
        <end position="242"/>
    </location>
</feature>
<evidence type="ECO:0000256" key="2">
    <source>
        <dbReference type="SAM" id="MobiDB-lite"/>
    </source>
</evidence>
<protein>
    <submittedName>
        <fullName evidence="3">S-adenosyl-L-methionine-dependent methyltransferase</fullName>
    </submittedName>
</protein>
<dbReference type="Proteomes" id="UP000717696">
    <property type="component" value="Unassembled WGS sequence"/>
</dbReference>
<evidence type="ECO:0000313" key="3">
    <source>
        <dbReference type="EMBL" id="KAH7158234.1"/>
    </source>
</evidence>
<dbReference type="Pfam" id="PF13489">
    <property type="entry name" value="Methyltransf_23"/>
    <property type="match status" value="1"/>
</dbReference>
<gene>
    <name evidence="3" type="ORF">B0J13DRAFT_618264</name>
</gene>